<keyword evidence="2" id="KW-1185">Reference proteome</keyword>
<gene>
    <name evidence="1" type="ORF">NSP04_11335</name>
</gene>
<organism evidence="1 2">
    <name type="scientific">Limnobacter parvus</name>
    <dbReference type="NCBI Taxonomy" id="2939690"/>
    <lineage>
        <taxon>Bacteria</taxon>
        <taxon>Pseudomonadati</taxon>
        <taxon>Pseudomonadota</taxon>
        <taxon>Betaproteobacteria</taxon>
        <taxon>Burkholderiales</taxon>
        <taxon>Burkholderiaceae</taxon>
        <taxon>Limnobacter</taxon>
    </lineage>
</organism>
<name>A0ABT1XLV4_9BURK</name>
<evidence type="ECO:0008006" key="3">
    <source>
        <dbReference type="Google" id="ProtNLM"/>
    </source>
</evidence>
<reference evidence="1" key="1">
    <citation type="submission" date="2022-07" db="EMBL/GenBank/DDBJ databases">
        <authorList>
            <person name="Xamxidin M."/>
        </authorList>
    </citation>
    <scope>NUCLEOTIDE SEQUENCE</scope>
    <source>
        <strain evidence="1">YS8-69</strain>
    </source>
</reference>
<protein>
    <recommendedName>
        <fullName evidence="3">DUF4123 domain-containing protein</fullName>
    </recommendedName>
</protein>
<dbReference type="Proteomes" id="UP001165267">
    <property type="component" value="Unassembled WGS sequence"/>
</dbReference>
<dbReference type="RefSeq" id="WP_257512465.1">
    <property type="nucleotide sequence ID" value="NZ_JANKHG010000018.1"/>
</dbReference>
<proteinExistence type="predicted"/>
<comment type="caution">
    <text evidence="1">The sequence shown here is derived from an EMBL/GenBank/DDBJ whole genome shotgun (WGS) entry which is preliminary data.</text>
</comment>
<dbReference type="EMBL" id="JANKHG010000018">
    <property type="protein sequence ID" value="MCR2747242.1"/>
    <property type="molecule type" value="Genomic_DNA"/>
</dbReference>
<evidence type="ECO:0000313" key="1">
    <source>
        <dbReference type="EMBL" id="MCR2747242.1"/>
    </source>
</evidence>
<sequence>MNGSLRFDTQWWAWWSNPLVNVHDEQLAVLPVITQKTQKLDYFKLFELRSVLALPDMPDDSLDTKLQLRALALASRSQLESHFLKLAVWGMDTSILHARAQDWQSNYGITSPDHIREIVTLRNEMPGEIYVWHDTFASQLKMLNSQPVLVGDRALLSLAIYLKSFFPLLYARWKLTVPLAISELASKLESIPLDLWETIDSLTSFAIESLHHEIFEPFKADSMEMPDLEGLDELDEFDLPSDLSRGFSHA</sequence>
<evidence type="ECO:0000313" key="2">
    <source>
        <dbReference type="Proteomes" id="UP001165267"/>
    </source>
</evidence>
<accession>A0ABT1XLV4</accession>